<dbReference type="STRING" id="318464.IO99_16930"/>
<sequence>MKEFFKNTLEIKIITCMFFTSQVVIYTLIAPFLGEKSIHLSLIWQMIFISIILTLLQYVIYASNIFMKVKTWIKIIIHYLLLVFIGYILAIIFNWFDLSSGNNFTIALSIFTVCFISFTGSIALYNKVSGERFNEKLKLYKSSKFDDK</sequence>
<feature type="transmembrane region" description="Helical" evidence="1">
    <location>
        <begin position="102"/>
        <end position="125"/>
    </location>
</feature>
<keyword evidence="1" id="KW-1133">Transmembrane helix</keyword>
<dbReference type="Proteomes" id="UP000028542">
    <property type="component" value="Unassembled WGS sequence"/>
</dbReference>
<feature type="transmembrane region" description="Helical" evidence="1">
    <location>
        <begin position="12"/>
        <end position="30"/>
    </location>
</feature>
<keyword evidence="1" id="KW-0472">Membrane</keyword>
<dbReference type="EMBL" id="JPMD01000047">
    <property type="protein sequence ID" value="KEZ85036.1"/>
    <property type="molecule type" value="Genomic_DNA"/>
</dbReference>
<dbReference type="RefSeq" id="WP_035135299.1">
    <property type="nucleotide sequence ID" value="NZ_JPMD01000047.1"/>
</dbReference>
<dbReference type="eggNOG" id="ENOG5030GME">
    <property type="taxonomic scope" value="Bacteria"/>
</dbReference>
<organism evidence="2 3">
    <name type="scientific">Clostridium sulfidigenes</name>
    <dbReference type="NCBI Taxonomy" id="318464"/>
    <lineage>
        <taxon>Bacteria</taxon>
        <taxon>Bacillati</taxon>
        <taxon>Bacillota</taxon>
        <taxon>Clostridia</taxon>
        <taxon>Eubacteriales</taxon>
        <taxon>Clostridiaceae</taxon>
        <taxon>Clostridium</taxon>
    </lineage>
</organism>
<gene>
    <name evidence="2" type="ORF">IO99_16930</name>
</gene>
<feature type="transmembrane region" description="Helical" evidence="1">
    <location>
        <begin position="75"/>
        <end position="96"/>
    </location>
</feature>
<protein>
    <recommendedName>
        <fullName evidence="4">DUF3021 domain-containing protein</fullName>
    </recommendedName>
</protein>
<accession>A0A084J7V2</accession>
<evidence type="ECO:0000313" key="3">
    <source>
        <dbReference type="Proteomes" id="UP000028542"/>
    </source>
</evidence>
<evidence type="ECO:0000313" key="2">
    <source>
        <dbReference type="EMBL" id="KEZ85036.1"/>
    </source>
</evidence>
<comment type="caution">
    <text evidence="2">The sequence shown here is derived from an EMBL/GenBank/DDBJ whole genome shotgun (WGS) entry which is preliminary data.</text>
</comment>
<name>A0A084J7V2_9CLOT</name>
<feature type="transmembrane region" description="Helical" evidence="1">
    <location>
        <begin position="42"/>
        <end position="63"/>
    </location>
</feature>
<reference evidence="2 3" key="1">
    <citation type="submission" date="2014-07" db="EMBL/GenBank/DDBJ databases">
        <title>Draft genome of Clostridium sulfidigenes 113A isolated from sediments associated with methane hydrate from Krishna Godavari basin.</title>
        <authorList>
            <person name="Honkalas V.S."/>
            <person name="Dabir A.P."/>
            <person name="Arora P."/>
            <person name="Dhakephalkar P.K."/>
        </authorList>
    </citation>
    <scope>NUCLEOTIDE SEQUENCE [LARGE SCALE GENOMIC DNA]</scope>
    <source>
        <strain evidence="2 3">113A</strain>
    </source>
</reference>
<evidence type="ECO:0008006" key="4">
    <source>
        <dbReference type="Google" id="ProtNLM"/>
    </source>
</evidence>
<evidence type="ECO:0000256" key="1">
    <source>
        <dbReference type="SAM" id="Phobius"/>
    </source>
</evidence>
<keyword evidence="3" id="KW-1185">Reference proteome</keyword>
<keyword evidence="1" id="KW-0812">Transmembrane</keyword>
<dbReference type="AlphaFoldDB" id="A0A084J7V2"/>
<proteinExistence type="predicted"/>